<evidence type="ECO:0000256" key="5">
    <source>
        <dbReference type="ARBA" id="ARBA00023242"/>
    </source>
</evidence>
<proteinExistence type="inferred from homology"/>
<keyword evidence="5" id="KW-0539">Nucleus</keyword>
<accession>A0A5A7P985</accession>
<dbReference type="AlphaFoldDB" id="A0A5A7P985"/>
<dbReference type="InterPro" id="IPR006939">
    <property type="entry name" value="SNF5"/>
</dbReference>
<evidence type="ECO:0000256" key="1">
    <source>
        <dbReference type="ARBA" id="ARBA00004123"/>
    </source>
</evidence>
<dbReference type="OrthoDB" id="515064at2759"/>
<keyword evidence="4" id="KW-0804">Transcription</keyword>
<reference evidence="7" key="1">
    <citation type="journal article" date="2019" name="Curr. Biol.">
        <title>Genome Sequence of Striga asiatica Provides Insight into the Evolution of Plant Parasitism.</title>
        <authorList>
            <person name="Yoshida S."/>
            <person name="Kim S."/>
            <person name="Wafula E.K."/>
            <person name="Tanskanen J."/>
            <person name="Kim Y.M."/>
            <person name="Honaas L."/>
            <person name="Yang Z."/>
            <person name="Spallek T."/>
            <person name="Conn C.E."/>
            <person name="Ichihashi Y."/>
            <person name="Cheong K."/>
            <person name="Cui S."/>
            <person name="Der J.P."/>
            <person name="Gundlach H."/>
            <person name="Jiao Y."/>
            <person name="Hori C."/>
            <person name="Ishida J.K."/>
            <person name="Kasahara H."/>
            <person name="Kiba T."/>
            <person name="Kim M.S."/>
            <person name="Koo N."/>
            <person name="Laohavisit A."/>
            <person name="Lee Y.H."/>
            <person name="Lumba S."/>
            <person name="McCourt P."/>
            <person name="Mortimer J.C."/>
            <person name="Mutuku J.M."/>
            <person name="Nomura T."/>
            <person name="Sasaki-Sekimoto Y."/>
            <person name="Seto Y."/>
            <person name="Wang Y."/>
            <person name="Wakatake T."/>
            <person name="Sakakibara H."/>
            <person name="Demura T."/>
            <person name="Yamaguchi S."/>
            <person name="Yoneyama K."/>
            <person name="Manabe R.I."/>
            <person name="Nelson D.C."/>
            <person name="Schulman A.H."/>
            <person name="Timko M.P."/>
            <person name="dePamphilis C.W."/>
            <person name="Choi D."/>
            <person name="Shirasu K."/>
        </authorList>
    </citation>
    <scope>NUCLEOTIDE SEQUENCE [LARGE SCALE GENOMIC DNA]</scope>
    <source>
        <strain evidence="7">cv. UVA1</strain>
    </source>
</reference>
<sequence length="271" mass="31097">MKSHSLWGTAKNPVKFRIPTADNLVPIRLDIEIDGQRLRDAFLWNPSDPDSEVVVFAKRMVKDLKLPPAFVTQIAQSIQTQLGDFRSYEGQDMFIGEKVVPIKLDLRVNHILIKDHFLWVGKIKLSFVDYSAENYELPYLIRYTYGTFQDLNNFESDPEEFAKTFCKDMGIEDPEVGPAIAIAIREQLYEIAVQNVTSARESRINKKGRRGFDHVQASKTGGNAVDLFKLFGNKSSVVRKRKEWDVYEPIVDLLSNEEVDALEAKEERNVR</sequence>
<evidence type="ECO:0000256" key="3">
    <source>
        <dbReference type="ARBA" id="ARBA00023015"/>
    </source>
</evidence>
<evidence type="ECO:0000313" key="6">
    <source>
        <dbReference type="EMBL" id="GER29221.1"/>
    </source>
</evidence>
<organism evidence="6 7">
    <name type="scientific">Striga asiatica</name>
    <name type="common">Asiatic witchweed</name>
    <name type="synonym">Buchnera asiatica</name>
    <dbReference type="NCBI Taxonomy" id="4170"/>
    <lineage>
        <taxon>Eukaryota</taxon>
        <taxon>Viridiplantae</taxon>
        <taxon>Streptophyta</taxon>
        <taxon>Embryophyta</taxon>
        <taxon>Tracheophyta</taxon>
        <taxon>Spermatophyta</taxon>
        <taxon>Magnoliopsida</taxon>
        <taxon>eudicotyledons</taxon>
        <taxon>Gunneridae</taxon>
        <taxon>Pentapetalae</taxon>
        <taxon>asterids</taxon>
        <taxon>lamiids</taxon>
        <taxon>Lamiales</taxon>
        <taxon>Orobanchaceae</taxon>
        <taxon>Buchnereae</taxon>
        <taxon>Striga</taxon>
    </lineage>
</organism>
<dbReference type="Proteomes" id="UP000325081">
    <property type="component" value="Unassembled WGS sequence"/>
</dbReference>
<evidence type="ECO:0000256" key="4">
    <source>
        <dbReference type="ARBA" id="ARBA00023163"/>
    </source>
</evidence>
<dbReference type="EMBL" id="BKCP01003447">
    <property type="protein sequence ID" value="GER29221.1"/>
    <property type="molecule type" value="Genomic_DNA"/>
</dbReference>
<evidence type="ECO:0000313" key="7">
    <source>
        <dbReference type="Proteomes" id="UP000325081"/>
    </source>
</evidence>
<comment type="similarity">
    <text evidence="2">Belongs to the SNF5 family.</text>
</comment>
<comment type="caution">
    <text evidence="6">The sequence shown here is derived from an EMBL/GenBank/DDBJ whole genome shotgun (WGS) entry which is preliminary data.</text>
</comment>
<protein>
    <submittedName>
        <fullName evidence="6">Chromatin structure-remodeling complex protein BSH</fullName>
    </submittedName>
</protein>
<dbReference type="PANTHER" id="PTHR10019">
    <property type="entry name" value="SNF5"/>
    <property type="match status" value="1"/>
</dbReference>
<keyword evidence="3" id="KW-0805">Transcription regulation</keyword>
<dbReference type="Pfam" id="PF04855">
    <property type="entry name" value="SNF5"/>
    <property type="match status" value="2"/>
</dbReference>
<dbReference type="GO" id="GO:0000228">
    <property type="term" value="C:nuclear chromosome"/>
    <property type="evidence" value="ECO:0007669"/>
    <property type="project" value="InterPro"/>
</dbReference>
<dbReference type="GO" id="GO:0006338">
    <property type="term" value="P:chromatin remodeling"/>
    <property type="evidence" value="ECO:0007669"/>
    <property type="project" value="InterPro"/>
</dbReference>
<comment type="subcellular location">
    <subcellularLocation>
        <location evidence="1">Nucleus</location>
    </subcellularLocation>
</comment>
<keyword evidence="7" id="KW-1185">Reference proteome</keyword>
<gene>
    <name evidence="6" type="ORF">STAS_05065</name>
</gene>
<name>A0A5A7P985_STRAF</name>
<evidence type="ECO:0000256" key="2">
    <source>
        <dbReference type="ARBA" id="ARBA00010239"/>
    </source>
</evidence>